<dbReference type="SUPFAM" id="SSF52172">
    <property type="entry name" value="CheY-like"/>
    <property type="match status" value="1"/>
</dbReference>
<evidence type="ECO:0000256" key="1">
    <source>
        <dbReference type="ARBA" id="ARBA00022553"/>
    </source>
</evidence>
<reference evidence="4 5" key="1">
    <citation type="submission" date="2011-06" db="EMBL/GenBank/DDBJ databases">
        <title>Genomic sequence of Methylobacter tundripaludum SV96.</title>
        <authorList>
            <consortium name="US DOE Joint Genome Institute"/>
            <person name="Lucas S."/>
            <person name="Han J."/>
            <person name="Lapidus A."/>
            <person name="Cheng J.-F."/>
            <person name="Goodwin L."/>
            <person name="Pitluck S."/>
            <person name="Held B."/>
            <person name="Detter J.C."/>
            <person name="Han C."/>
            <person name="Tapia R."/>
            <person name="Land M."/>
            <person name="Hauser L."/>
            <person name="Kyrpides N."/>
            <person name="Ivanova N."/>
            <person name="Ovchinnikova G."/>
            <person name="Pagani I."/>
            <person name="Klotz M.G."/>
            <person name="Dispirito A.A."/>
            <person name="Murrell J.C."/>
            <person name="Dunfield P."/>
            <person name="Kalyuzhnaya M.G."/>
            <person name="Svenning M."/>
            <person name="Trotsenko Y.A."/>
            <person name="Stein L.Y."/>
            <person name="Woyke T."/>
        </authorList>
    </citation>
    <scope>NUCLEOTIDE SEQUENCE [LARGE SCALE GENOMIC DNA]</scope>
    <source>
        <strain evidence="5">ATCC BAA-1195 / DSM 17260 / SV96</strain>
    </source>
</reference>
<keyword evidence="5" id="KW-1185">Reference proteome</keyword>
<sequence length="153" mass="17148">MPVHRCQTQIIPLKGEVSDQRKNLMNEEISKMARILVIEDDEQFREMLVQMLTQDAHRVTVAHDGEEGLRLSRQVRPNLIITDILMPRMDGIETIMELARQGGDTPIIAISGGRRSISAEFNLESATLMGVKATLAKPFTRADLRQAIEQALG</sequence>
<dbReference type="PROSITE" id="PS50110">
    <property type="entry name" value="RESPONSE_REGULATORY"/>
    <property type="match status" value="1"/>
</dbReference>
<dbReference type="PANTHER" id="PTHR44591">
    <property type="entry name" value="STRESS RESPONSE REGULATOR PROTEIN 1"/>
    <property type="match status" value="1"/>
</dbReference>
<gene>
    <name evidence="4" type="ORF">Mettu_2179</name>
</gene>
<dbReference type="HOGENOM" id="CLU_000445_69_8_6"/>
<dbReference type="GO" id="GO:0000160">
    <property type="term" value="P:phosphorelay signal transduction system"/>
    <property type="evidence" value="ECO:0007669"/>
    <property type="project" value="InterPro"/>
</dbReference>
<organism evidence="4 5">
    <name type="scientific">Methylobacter tundripaludum (strain ATCC BAA-1195 / DSM 17260 / SV96)</name>
    <dbReference type="NCBI Taxonomy" id="697282"/>
    <lineage>
        <taxon>Bacteria</taxon>
        <taxon>Pseudomonadati</taxon>
        <taxon>Pseudomonadota</taxon>
        <taxon>Gammaproteobacteria</taxon>
        <taxon>Methylococcales</taxon>
        <taxon>Methylococcaceae</taxon>
        <taxon>Methylobacter</taxon>
    </lineage>
</organism>
<keyword evidence="1 2" id="KW-0597">Phosphoprotein</keyword>
<proteinExistence type="predicted"/>
<dbReference type="InterPro" id="IPR001789">
    <property type="entry name" value="Sig_transdc_resp-reg_receiver"/>
</dbReference>
<dbReference type="AlphaFoldDB" id="G3IWX5"/>
<dbReference type="Pfam" id="PF00072">
    <property type="entry name" value="Response_reg"/>
    <property type="match status" value="1"/>
</dbReference>
<dbReference type="InterPro" id="IPR011006">
    <property type="entry name" value="CheY-like_superfamily"/>
</dbReference>
<evidence type="ECO:0000259" key="3">
    <source>
        <dbReference type="PROSITE" id="PS50110"/>
    </source>
</evidence>
<protein>
    <submittedName>
        <fullName evidence="4">Response regulator receiver protein</fullName>
    </submittedName>
</protein>
<dbReference type="SMART" id="SM00448">
    <property type="entry name" value="REC"/>
    <property type="match status" value="1"/>
</dbReference>
<dbReference type="Proteomes" id="UP000004664">
    <property type="component" value="Unassembled WGS sequence"/>
</dbReference>
<dbReference type="EMBL" id="JH109152">
    <property type="protein sequence ID" value="EGW23330.1"/>
    <property type="molecule type" value="Genomic_DNA"/>
</dbReference>
<evidence type="ECO:0000313" key="5">
    <source>
        <dbReference type="Proteomes" id="UP000004664"/>
    </source>
</evidence>
<accession>G3IWX5</accession>
<evidence type="ECO:0000256" key="2">
    <source>
        <dbReference type="PROSITE-ProRule" id="PRU00169"/>
    </source>
</evidence>
<feature type="modified residue" description="4-aspartylphosphate" evidence="2">
    <location>
        <position position="83"/>
    </location>
</feature>
<dbReference type="InterPro" id="IPR050595">
    <property type="entry name" value="Bact_response_regulator"/>
</dbReference>
<dbReference type="STRING" id="697282.Mettu_2179"/>
<feature type="domain" description="Response regulatory" evidence="3">
    <location>
        <begin position="34"/>
        <end position="152"/>
    </location>
</feature>
<name>G3IWX5_METTV</name>
<evidence type="ECO:0000313" key="4">
    <source>
        <dbReference type="EMBL" id="EGW23330.1"/>
    </source>
</evidence>
<dbReference type="Gene3D" id="3.40.50.2300">
    <property type="match status" value="1"/>
</dbReference>
<dbReference type="eggNOG" id="COG0745">
    <property type="taxonomic scope" value="Bacteria"/>
</dbReference>
<dbReference type="PANTHER" id="PTHR44591:SF3">
    <property type="entry name" value="RESPONSE REGULATORY DOMAIN-CONTAINING PROTEIN"/>
    <property type="match status" value="1"/>
</dbReference>